<dbReference type="InterPro" id="IPR039421">
    <property type="entry name" value="Type_1_exporter"/>
</dbReference>
<evidence type="ECO:0000256" key="1">
    <source>
        <dbReference type="ARBA" id="ARBA00004141"/>
    </source>
</evidence>
<keyword evidence="14" id="KW-1185">Reference proteome</keyword>
<dbReference type="PANTHER" id="PTHR24221:SF654">
    <property type="entry name" value="ATP-BINDING CASSETTE SUB-FAMILY B MEMBER 6"/>
    <property type="match status" value="1"/>
</dbReference>
<evidence type="ECO:0000313" key="14">
    <source>
        <dbReference type="Proteomes" id="UP001189429"/>
    </source>
</evidence>
<gene>
    <name evidence="13" type="ORF">PCOR1329_LOCUS63068</name>
</gene>
<dbReference type="PROSITE" id="PS50893">
    <property type="entry name" value="ABC_TRANSPORTER_2"/>
    <property type="match status" value="1"/>
</dbReference>
<feature type="coiled-coil region" evidence="8">
    <location>
        <begin position="1186"/>
        <end position="1234"/>
    </location>
</feature>
<keyword evidence="7 10" id="KW-0472">Membrane</keyword>
<proteinExistence type="predicted"/>
<keyword evidence="3" id="KW-0732">Signal</keyword>
<dbReference type="InterPro" id="IPR003439">
    <property type="entry name" value="ABC_transporter-like_ATP-bd"/>
</dbReference>
<dbReference type="Pfam" id="PF00664">
    <property type="entry name" value="ABC_membrane"/>
    <property type="match status" value="1"/>
</dbReference>
<dbReference type="Pfam" id="PF00005">
    <property type="entry name" value="ABC_tran"/>
    <property type="match status" value="1"/>
</dbReference>
<evidence type="ECO:0000256" key="2">
    <source>
        <dbReference type="ARBA" id="ARBA00022692"/>
    </source>
</evidence>
<evidence type="ECO:0000256" key="3">
    <source>
        <dbReference type="ARBA" id="ARBA00022729"/>
    </source>
</evidence>
<evidence type="ECO:0000256" key="6">
    <source>
        <dbReference type="ARBA" id="ARBA00022989"/>
    </source>
</evidence>
<feature type="compositionally biased region" description="Low complexity" evidence="9">
    <location>
        <begin position="736"/>
        <end position="748"/>
    </location>
</feature>
<feature type="domain" description="ABC transmembrane type-1" evidence="12">
    <location>
        <begin position="274"/>
        <end position="416"/>
    </location>
</feature>
<dbReference type="InterPro" id="IPR027417">
    <property type="entry name" value="P-loop_NTPase"/>
</dbReference>
<keyword evidence="8" id="KW-0175">Coiled coil</keyword>
<evidence type="ECO:0000256" key="10">
    <source>
        <dbReference type="SAM" id="Phobius"/>
    </source>
</evidence>
<keyword evidence="4" id="KW-0677">Repeat</keyword>
<keyword evidence="5" id="KW-0106">Calcium</keyword>
<feature type="region of interest" description="Disordered" evidence="9">
    <location>
        <begin position="729"/>
        <end position="748"/>
    </location>
</feature>
<comment type="caution">
    <text evidence="13">The sequence shown here is derived from an EMBL/GenBank/DDBJ whole genome shotgun (WGS) entry which is preliminary data.</text>
</comment>
<evidence type="ECO:0008006" key="15">
    <source>
        <dbReference type="Google" id="ProtNLM"/>
    </source>
</evidence>
<evidence type="ECO:0000259" key="12">
    <source>
        <dbReference type="PROSITE" id="PS50929"/>
    </source>
</evidence>
<dbReference type="InterPro" id="IPR011527">
    <property type="entry name" value="ABC1_TM_dom"/>
</dbReference>
<reference evidence="13" key="1">
    <citation type="submission" date="2023-10" db="EMBL/GenBank/DDBJ databases">
        <authorList>
            <person name="Chen Y."/>
            <person name="Shah S."/>
            <person name="Dougan E. K."/>
            <person name="Thang M."/>
            <person name="Chan C."/>
        </authorList>
    </citation>
    <scope>NUCLEOTIDE SEQUENCE [LARGE SCALE GENOMIC DNA]</scope>
</reference>
<feature type="coiled-coil region" evidence="8">
    <location>
        <begin position="822"/>
        <end position="856"/>
    </location>
</feature>
<sequence>MLVVRAAERHVLLGVVRLGDLGSLSEVGYRTLDGSAQRGVDYEAASGLLVFQPGQRVAKVPVALREREAWRPAAAFHVELLAEGAVNARLDGRLQRTQVAISSSDSFPTGRYRRELRERRLDQVPKWGLFLEYCKMNWSQPRVRSGSIKTILAGQLHNVHFVLQLLLNLWLVDYVLAGRVEHAYSALALIMLAHVAPLAVLNRLDVRKHTWGVGGGSRKVLQTSLLQKVLHMDQSVHRACRPGDVVMALSRDSVALVAKGYHSMLQLAEELGRFLMVLGWQLATPAISGQSLSPADTIGPLVVIPLVMAVFLWLRSGKIREKLLEETRRENIMVDHIHDSLQNWRLFAAFGRADGCLVRFVRRIDEYQEVHQEANFVRVDNSYFMQWLTTVFVALYIVYGGSAVLRGGVSLGLFLTRLNVLNKVGEGFGRIYRLLEGIAHVLPSLERITLLMHDPSDFRRSRSGRDCVSAMLETMELERGSLRDYGLDLLPIRVQGLSCGYTMCTKSGEAVRSTRLSFQGSMEIAQGRLVMCVGPHGEGKATLLKLLGGTMLPEAPRGACPPQVFVPSHLRVLYVDSEPQFFSAATEGRHERVASICGRLGLRPDVVRLLWRKESFAWQGVLSRAQQHLLSLARGLIANPDVLCIQEPVLGLSDEASRRVMEVLREFVAGRGLEMDPESWHARAPRTCVVACSATSHAALADDVFQVSRTGADDASPRRICRLCAPAAPPREGGQAAPPSAAPVPAEGPRGAAVVFSSRLLLLLLWLVLELVVLVIELMDSLAAKLVADGDAEDKAFHKYVEWCDETTSNQKYDIDTATTKSSELEATITKATSDIEAAEGKIGDLAGKIAKAEGELNDAALIRKKEAAEFSAGEAELTDTLSALSRAVDIVSKEMAKNPAAFVQMDVSGVAGLVTALSTIVDAASLGGADKDRLVAFAQEQRDAAESDESGAPDPAAYKSHSTGILDVLEDLKAKAEEQLATLRKEESSTRHNYALLKQSLDDEVAYNTKELNEEKAFKSDTEEAKASATADLATTATLLKDTKAARSATQADCMKLATDHDVSTAGRTAELNTIAAAKKALMETSSGAVEQTYSFIQKVSSHLRTGADLRGAEVARFVKRLAKDHHSEALAQLASRITALMQYGSGAGADPFVKVKGLIQDMIEKLVAEADAAATEKAYCDEQIAKTEAKKSELEDDIAKLTSKIDTKSAHSAKLKEEVKTLQTELASLAKEQAEMDQIRSDQHAAYLQAKADLELGLEGVGKALSILRKYYQGGGAAMLQSQQPAKPVFHSKEWLRLGSQKPRAPEQWSAGLLTPNGLWWILEVVESDFAKNLADEEATEADALSSYGARTQEIKVSAATKSQDVTYKVQEFKGLDKDVNELSSDRTSTNEELSSVLEYYARVNDRCIAKPEAYEERKARRESEIQGLKEALAILNEETAASLLQARKHRSLRQGALAA</sequence>
<evidence type="ECO:0000256" key="8">
    <source>
        <dbReference type="SAM" id="Coils"/>
    </source>
</evidence>
<dbReference type="SUPFAM" id="SSF52540">
    <property type="entry name" value="P-loop containing nucleoside triphosphate hydrolases"/>
    <property type="match status" value="1"/>
</dbReference>
<dbReference type="PROSITE" id="PS50929">
    <property type="entry name" value="ABC_TM1F"/>
    <property type="match status" value="1"/>
</dbReference>
<dbReference type="SUPFAM" id="SSF90123">
    <property type="entry name" value="ABC transporter transmembrane region"/>
    <property type="match status" value="1"/>
</dbReference>
<dbReference type="PANTHER" id="PTHR24221">
    <property type="entry name" value="ATP-BINDING CASSETTE SUB-FAMILY B"/>
    <property type="match status" value="1"/>
</dbReference>
<evidence type="ECO:0000256" key="4">
    <source>
        <dbReference type="ARBA" id="ARBA00022737"/>
    </source>
</evidence>
<evidence type="ECO:0000259" key="11">
    <source>
        <dbReference type="PROSITE" id="PS50893"/>
    </source>
</evidence>
<feature type="domain" description="ABC transporter" evidence="11">
    <location>
        <begin position="492"/>
        <end position="735"/>
    </location>
</feature>
<dbReference type="Pfam" id="PF03160">
    <property type="entry name" value="Calx-beta"/>
    <property type="match status" value="1"/>
</dbReference>
<feature type="region of interest" description="Disordered" evidence="9">
    <location>
        <begin position="941"/>
        <end position="960"/>
    </location>
</feature>
<dbReference type="InterPro" id="IPR038081">
    <property type="entry name" value="CalX-like_sf"/>
</dbReference>
<dbReference type="Proteomes" id="UP001189429">
    <property type="component" value="Unassembled WGS sequence"/>
</dbReference>
<name>A0ABN9W167_9DINO</name>
<comment type="subcellular location">
    <subcellularLocation>
        <location evidence="1">Membrane</location>
        <topology evidence="1">Multi-pass membrane protein</topology>
    </subcellularLocation>
</comment>
<dbReference type="Gene3D" id="1.20.1560.10">
    <property type="entry name" value="ABC transporter type 1, transmembrane domain"/>
    <property type="match status" value="1"/>
</dbReference>
<evidence type="ECO:0000256" key="5">
    <source>
        <dbReference type="ARBA" id="ARBA00022837"/>
    </source>
</evidence>
<evidence type="ECO:0000313" key="13">
    <source>
        <dbReference type="EMBL" id="CAK0879729.1"/>
    </source>
</evidence>
<dbReference type="SUPFAM" id="SSF141072">
    <property type="entry name" value="CalX-like"/>
    <property type="match status" value="1"/>
</dbReference>
<dbReference type="InterPro" id="IPR003644">
    <property type="entry name" value="Calx_beta"/>
</dbReference>
<accession>A0ABN9W167</accession>
<keyword evidence="2 10" id="KW-0812">Transmembrane</keyword>
<dbReference type="EMBL" id="CAUYUJ010017993">
    <property type="protein sequence ID" value="CAK0879729.1"/>
    <property type="molecule type" value="Genomic_DNA"/>
</dbReference>
<evidence type="ECO:0000256" key="7">
    <source>
        <dbReference type="ARBA" id="ARBA00023136"/>
    </source>
</evidence>
<keyword evidence="6 10" id="KW-1133">Transmembrane helix</keyword>
<evidence type="ECO:0000256" key="9">
    <source>
        <dbReference type="SAM" id="MobiDB-lite"/>
    </source>
</evidence>
<dbReference type="Gene3D" id="2.60.40.2030">
    <property type="match status" value="1"/>
</dbReference>
<dbReference type="Gene3D" id="3.40.50.300">
    <property type="entry name" value="P-loop containing nucleotide triphosphate hydrolases"/>
    <property type="match status" value="1"/>
</dbReference>
<organism evidence="13 14">
    <name type="scientific">Prorocentrum cordatum</name>
    <dbReference type="NCBI Taxonomy" id="2364126"/>
    <lineage>
        <taxon>Eukaryota</taxon>
        <taxon>Sar</taxon>
        <taxon>Alveolata</taxon>
        <taxon>Dinophyceae</taxon>
        <taxon>Prorocentrales</taxon>
        <taxon>Prorocentraceae</taxon>
        <taxon>Prorocentrum</taxon>
    </lineage>
</organism>
<feature type="coiled-coil region" evidence="8">
    <location>
        <begin position="967"/>
        <end position="994"/>
    </location>
</feature>
<feature type="transmembrane region" description="Helical" evidence="10">
    <location>
        <begin position="298"/>
        <end position="314"/>
    </location>
</feature>
<protein>
    <recommendedName>
        <fullName evidence="15">ABC transporter domain-containing protein</fullName>
    </recommendedName>
</protein>
<dbReference type="InterPro" id="IPR036640">
    <property type="entry name" value="ABC1_TM_sf"/>
</dbReference>